<dbReference type="AlphaFoldDB" id="A0A1H7LF86"/>
<evidence type="ECO:0000256" key="7">
    <source>
        <dbReference type="SAM" id="SignalP"/>
    </source>
</evidence>
<evidence type="ECO:0000313" key="9">
    <source>
        <dbReference type="EMBL" id="SEK97489.1"/>
    </source>
</evidence>
<keyword evidence="2 6" id="KW-0349">Heme</keyword>
<dbReference type="InterPro" id="IPR050597">
    <property type="entry name" value="Cytochrome_c_Oxidase_Subunit"/>
</dbReference>
<evidence type="ECO:0000256" key="3">
    <source>
        <dbReference type="ARBA" id="ARBA00022723"/>
    </source>
</evidence>
<dbReference type="RefSeq" id="WP_090828285.1">
    <property type="nucleotide sequence ID" value="NZ_FOBH01000004.1"/>
</dbReference>
<organism evidence="9 10">
    <name type="scientific">Nitrosovibrio tenuis</name>
    <dbReference type="NCBI Taxonomy" id="1233"/>
    <lineage>
        <taxon>Bacteria</taxon>
        <taxon>Pseudomonadati</taxon>
        <taxon>Pseudomonadota</taxon>
        <taxon>Betaproteobacteria</taxon>
        <taxon>Nitrosomonadales</taxon>
        <taxon>Nitrosomonadaceae</taxon>
        <taxon>Nitrosovibrio</taxon>
    </lineage>
</organism>
<dbReference type="Pfam" id="PF00034">
    <property type="entry name" value="Cytochrom_C"/>
    <property type="match status" value="1"/>
</dbReference>
<dbReference type="GO" id="GO:0020037">
    <property type="term" value="F:heme binding"/>
    <property type="evidence" value="ECO:0007669"/>
    <property type="project" value="InterPro"/>
</dbReference>
<dbReference type="GO" id="GO:0009055">
    <property type="term" value="F:electron transfer activity"/>
    <property type="evidence" value="ECO:0007669"/>
    <property type="project" value="InterPro"/>
</dbReference>
<reference evidence="9 10" key="1">
    <citation type="submission" date="2016-10" db="EMBL/GenBank/DDBJ databases">
        <authorList>
            <person name="de Groot N.N."/>
        </authorList>
    </citation>
    <scope>NUCLEOTIDE SEQUENCE [LARGE SCALE GENOMIC DNA]</scope>
    <source>
        <strain evidence="9 10">Nv1</strain>
    </source>
</reference>
<feature type="chain" id="PRO_5011783211" evidence="7">
    <location>
        <begin position="23"/>
        <end position="108"/>
    </location>
</feature>
<dbReference type="PANTHER" id="PTHR33751:SF9">
    <property type="entry name" value="CYTOCHROME C4"/>
    <property type="match status" value="1"/>
</dbReference>
<dbReference type="InterPro" id="IPR009056">
    <property type="entry name" value="Cyt_c-like_dom"/>
</dbReference>
<proteinExistence type="predicted"/>
<dbReference type="PROSITE" id="PS51007">
    <property type="entry name" value="CYTC"/>
    <property type="match status" value="1"/>
</dbReference>
<dbReference type="Gene3D" id="1.10.760.10">
    <property type="entry name" value="Cytochrome c-like domain"/>
    <property type="match status" value="1"/>
</dbReference>
<dbReference type="EMBL" id="FOBH01000004">
    <property type="protein sequence ID" value="SEK97489.1"/>
    <property type="molecule type" value="Genomic_DNA"/>
</dbReference>
<keyword evidence="10" id="KW-1185">Reference proteome</keyword>
<dbReference type="STRING" id="1233.SAMN05216387_10443"/>
<gene>
    <name evidence="9" type="ORF">SAMN05216387_10443</name>
</gene>
<keyword evidence="4" id="KW-0249">Electron transport</keyword>
<evidence type="ECO:0000256" key="2">
    <source>
        <dbReference type="ARBA" id="ARBA00022617"/>
    </source>
</evidence>
<evidence type="ECO:0000259" key="8">
    <source>
        <dbReference type="PROSITE" id="PS51007"/>
    </source>
</evidence>
<evidence type="ECO:0000256" key="4">
    <source>
        <dbReference type="ARBA" id="ARBA00022982"/>
    </source>
</evidence>
<dbReference type="OrthoDB" id="5295860at2"/>
<evidence type="ECO:0000256" key="6">
    <source>
        <dbReference type="PROSITE-ProRule" id="PRU00433"/>
    </source>
</evidence>
<dbReference type="Proteomes" id="UP000198620">
    <property type="component" value="Unassembled WGS sequence"/>
</dbReference>
<protein>
    <submittedName>
        <fullName evidence="9">Cytochrome c553</fullName>
    </submittedName>
</protein>
<dbReference type="GO" id="GO:0046872">
    <property type="term" value="F:metal ion binding"/>
    <property type="evidence" value="ECO:0007669"/>
    <property type="project" value="UniProtKB-KW"/>
</dbReference>
<dbReference type="PANTHER" id="PTHR33751">
    <property type="entry name" value="CBB3-TYPE CYTOCHROME C OXIDASE SUBUNIT FIXP"/>
    <property type="match status" value="1"/>
</dbReference>
<keyword evidence="5 6" id="KW-0408">Iron</keyword>
<feature type="signal peptide" evidence="7">
    <location>
        <begin position="1"/>
        <end position="22"/>
    </location>
</feature>
<evidence type="ECO:0000256" key="5">
    <source>
        <dbReference type="ARBA" id="ARBA00023004"/>
    </source>
</evidence>
<keyword evidence="1" id="KW-0813">Transport</keyword>
<evidence type="ECO:0000313" key="10">
    <source>
        <dbReference type="Proteomes" id="UP000198620"/>
    </source>
</evidence>
<accession>A0A1H7LF86</accession>
<name>A0A1H7LF86_9PROT</name>
<evidence type="ECO:0000256" key="1">
    <source>
        <dbReference type="ARBA" id="ARBA00022448"/>
    </source>
</evidence>
<dbReference type="InterPro" id="IPR036909">
    <property type="entry name" value="Cyt_c-like_dom_sf"/>
</dbReference>
<keyword evidence="3 6" id="KW-0479">Metal-binding</keyword>
<feature type="domain" description="Cytochrome c" evidence="8">
    <location>
        <begin position="23"/>
        <end position="102"/>
    </location>
</feature>
<keyword evidence="7" id="KW-0732">Signal</keyword>
<dbReference type="SUPFAM" id="SSF46626">
    <property type="entry name" value="Cytochrome c"/>
    <property type="match status" value="1"/>
</dbReference>
<sequence>MKNFVIAAASGALLLVSSQGIAANIEAGKKKAAEVCAACHGPDGNSPAPAFPKLAGQYASYIEKSLNEYKSGVRKDPIMAGMAAPLSKEDIENLAAYFASQAGLKTKY</sequence>